<comment type="caution">
    <text evidence="1">The sequence shown here is derived from an EMBL/GenBank/DDBJ whole genome shotgun (WGS) entry which is preliminary data.</text>
</comment>
<reference evidence="2" key="1">
    <citation type="journal article" date="2019" name="Int. J. Syst. Evol. Microbiol.">
        <title>The Global Catalogue of Microorganisms (GCM) 10K type strain sequencing project: providing services to taxonomists for standard genome sequencing and annotation.</title>
        <authorList>
            <consortium name="The Broad Institute Genomics Platform"/>
            <consortium name="The Broad Institute Genome Sequencing Center for Infectious Disease"/>
            <person name="Wu L."/>
            <person name="Ma J."/>
        </authorList>
    </citation>
    <scope>NUCLEOTIDE SEQUENCE [LARGE SCALE GENOMIC DNA]</scope>
    <source>
        <strain evidence="2">KCTC 32255</strain>
    </source>
</reference>
<dbReference type="Gene3D" id="2.160.20.60">
    <property type="entry name" value="Glutamate synthase, alpha subunit, C-terminal domain"/>
    <property type="match status" value="1"/>
</dbReference>
<gene>
    <name evidence="1" type="ORF">ACFQGD_13275</name>
</gene>
<name>A0ABW2C0V0_9PSEU</name>
<dbReference type="CDD" id="cd00504">
    <property type="entry name" value="GXGXG"/>
    <property type="match status" value="1"/>
</dbReference>
<evidence type="ECO:0000313" key="2">
    <source>
        <dbReference type="Proteomes" id="UP001596337"/>
    </source>
</evidence>
<dbReference type="PIRSF" id="PIRSF006519">
    <property type="entry name" value="GOGAT_dom3"/>
    <property type="match status" value="1"/>
</dbReference>
<dbReference type="EMBL" id="JBHSXX010000001">
    <property type="protein sequence ID" value="MFC6868113.1"/>
    <property type="molecule type" value="Genomic_DNA"/>
</dbReference>
<dbReference type="InterPro" id="IPR036485">
    <property type="entry name" value="Glu_synth_asu_C_sf"/>
</dbReference>
<dbReference type="PANTHER" id="PTHR39673:SF5">
    <property type="entry name" value="TUNGSTEN-CONTAINING FORMYLMETHANOFURAN DEHYDROGENASE 2 SUBUNIT C"/>
    <property type="match status" value="1"/>
</dbReference>
<dbReference type="SUPFAM" id="SSF69336">
    <property type="entry name" value="Alpha subunit of glutamate synthase, C-terminal domain"/>
    <property type="match status" value="1"/>
</dbReference>
<dbReference type="InterPro" id="IPR012061">
    <property type="entry name" value="Glu_synth_lsu_3"/>
</dbReference>
<organism evidence="1 2">
    <name type="scientific">Haloechinothrix salitolerans</name>
    <dbReference type="NCBI Taxonomy" id="926830"/>
    <lineage>
        <taxon>Bacteria</taxon>
        <taxon>Bacillati</taxon>
        <taxon>Actinomycetota</taxon>
        <taxon>Actinomycetes</taxon>
        <taxon>Pseudonocardiales</taxon>
        <taxon>Pseudonocardiaceae</taxon>
        <taxon>Haloechinothrix</taxon>
    </lineage>
</organism>
<keyword evidence="2" id="KW-1185">Reference proteome</keyword>
<dbReference type="RefSeq" id="WP_345404682.1">
    <property type="nucleotide sequence ID" value="NZ_BAABLA010000118.1"/>
</dbReference>
<dbReference type="PANTHER" id="PTHR39673">
    <property type="entry name" value="TUNGSTEN FORMYLMETHANOFURAN DEHYDROGENASE, SUBUNIT C (FWDC)"/>
    <property type="match status" value="1"/>
</dbReference>
<evidence type="ECO:0000313" key="1">
    <source>
        <dbReference type="EMBL" id="MFC6868113.1"/>
    </source>
</evidence>
<accession>A0ABW2C0V0</accession>
<proteinExistence type="predicted"/>
<protein>
    <submittedName>
        <fullName evidence="1">GXGXG motif-containing protein</fullName>
    </submittedName>
</protein>
<sequence>MEQVMQAPEQSTVATKPGRYDIRGLAEPDAVAPRTAVVSGDKAELDAADLSTRQINLELRRLLNEEGVSDITVRNPRARHSIAVGLLERCRIKIDGSLGYFGCGLIDGPEIHVTGRVGWSVAENMMSGVVVVDKNAGSLTGAAIRGGDLVIRGHVGARTGIDQKGGTIIVGGNAGSMTGFMMQRGRQIICGDAGNGLGDSMYDGTLYVAGKVASLGIDCVEAEMTDADAELIDRKFRIYGLDRPDTFRKFVCGKQLYNYDTLEPSERKLVL</sequence>
<dbReference type="Proteomes" id="UP001596337">
    <property type="component" value="Unassembled WGS sequence"/>
</dbReference>